<gene>
    <name evidence="2" type="ORF">A3D67_04430</name>
</gene>
<comment type="caution">
    <text evidence="2">The sequence shown here is derived from an EMBL/GenBank/DDBJ whole genome shotgun (WGS) entry which is preliminary data.</text>
</comment>
<feature type="transmembrane region" description="Helical" evidence="1">
    <location>
        <begin position="21"/>
        <end position="42"/>
    </location>
</feature>
<reference evidence="2 3" key="1">
    <citation type="journal article" date="2016" name="Nat. Commun.">
        <title>Thousands of microbial genomes shed light on interconnected biogeochemical processes in an aquifer system.</title>
        <authorList>
            <person name="Anantharaman K."/>
            <person name="Brown C.T."/>
            <person name="Hug L.A."/>
            <person name="Sharon I."/>
            <person name="Castelle C.J."/>
            <person name="Probst A.J."/>
            <person name="Thomas B.C."/>
            <person name="Singh A."/>
            <person name="Wilkins M.J."/>
            <person name="Karaoz U."/>
            <person name="Brodie E.L."/>
            <person name="Williams K.H."/>
            <person name="Hubbard S.S."/>
            <person name="Banfield J.F."/>
        </authorList>
    </citation>
    <scope>NUCLEOTIDE SEQUENCE [LARGE SCALE GENOMIC DNA]</scope>
</reference>
<evidence type="ECO:0000313" key="2">
    <source>
        <dbReference type="EMBL" id="OGZ12621.1"/>
    </source>
</evidence>
<evidence type="ECO:0000256" key="1">
    <source>
        <dbReference type="SAM" id="Phobius"/>
    </source>
</evidence>
<evidence type="ECO:0000313" key="3">
    <source>
        <dbReference type="Proteomes" id="UP000178099"/>
    </source>
</evidence>
<proteinExistence type="predicted"/>
<name>A0A1G2DI29_9BACT</name>
<dbReference type="AlphaFoldDB" id="A0A1G2DI29"/>
<keyword evidence="1" id="KW-1133">Transmembrane helix</keyword>
<feature type="transmembrane region" description="Helical" evidence="1">
    <location>
        <begin position="288"/>
        <end position="305"/>
    </location>
</feature>
<keyword evidence="1" id="KW-0812">Transmembrane</keyword>
<dbReference type="Proteomes" id="UP000178099">
    <property type="component" value="Unassembled WGS sequence"/>
</dbReference>
<sequence>MKGIHEWRRIGKRITTNSLQFVLFIFVAISVFPAVGEAGFGVSPPSIKETRLVPGSRVTRTIYLIQGNPEKEVAMDVAVESKDIKDWLSFEPAGSFTIPAGVQQFPLKVTVVVPEDAELGIYKAFIRPSTNPENAKSGVAISLGGRIDVELTVGNDVFESFTITNINIEHIRAGEKPKVEIEVENTGNVPTGPSAASFELFNKFGDIRLAYGDVEIKEEIASFAKRGLTIEFPLSVRLAEGGYWGNVKIYDDTGRSIKELRKPFTVKEGIGFTGFMAGVGFTGMMKTGLWALGGFFVLFIFFLLFRKRRRRK</sequence>
<accession>A0A1G2DI29</accession>
<organism evidence="2 3">
    <name type="scientific">Candidatus Lloydbacteria bacterium RIFCSPHIGHO2_02_FULL_51_22</name>
    <dbReference type="NCBI Taxonomy" id="1798663"/>
    <lineage>
        <taxon>Bacteria</taxon>
        <taxon>Candidatus Lloydiibacteriota</taxon>
    </lineage>
</organism>
<keyword evidence="1" id="KW-0472">Membrane</keyword>
<dbReference type="EMBL" id="MHLN01000003">
    <property type="protein sequence ID" value="OGZ12621.1"/>
    <property type="molecule type" value="Genomic_DNA"/>
</dbReference>
<protein>
    <submittedName>
        <fullName evidence="2">Uncharacterized protein</fullName>
    </submittedName>
</protein>